<evidence type="ECO:0000256" key="4">
    <source>
        <dbReference type="ARBA" id="ARBA00023002"/>
    </source>
</evidence>
<protein>
    <recommendedName>
        <fullName evidence="8">Prolyl 4-hydroxylase alpha subunit domain-containing protein</fullName>
    </recommendedName>
</protein>
<dbReference type="SMART" id="SM00702">
    <property type="entry name" value="P4Hc"/>
    <property type="match status" value="1"/>
</dbReference>
<dbReference type="AlphaFoldDB" id="A0A6A6Q4E5"/>
<name>A0A6A6Q4E5_9PEZI</name>
<keyword evidence="5" id="KW-0408">Iron</keyword>
<dbReference type="RefSeq" id="XP_033593092.1">
    <property type="nucleotide sequence ID" value="XM_033732694.1"/>
</dbReference>
<dbReference type="PANTHER" id="PTHR10869">
    <property type="entry name" value="PROLYL 4-HYDROXYLASE ALPHA SUBUNIT"/>
    <property type="match status" value="1"/>
</dbReference>
<keyword evidence="7" id="KW-1133">Transmembrane helix</keyword>
<dbReference type="GO" id="GO:0005506">
    <property type="term" value="F:iron ion binding"/>
    <property type="evidence" value="ECO:0007669"/>
    <property type="project" value="InterPro"/>
</dbReference>
<evidence type="ECO:0000259" key="8">
    <source>
        <dbReference type="SMART" id="SM00702"/>
    </source>
</evidence>
<dbReference type="EMBL" id="MU001632">
    <property type="protein sequence ID" value="KAF2486523.1"/>
    <property type="molecule type" value="Genomic_DNA"/>
</dbReference>
<keyword evidence="4" id="KW-0560">Oxidoreductase</keyword>
<dbReference type="OrthoDB" id="420380at2759"/>
<evidence type="ECO:0000313" key="10">
    <source>
        <dbReference type="Proteomes" id="UP000799767"/>
    </source>
</evidence>
<dbReference type="InterPro" id="IPR044862">
    <property type="entry name" value="Pro_4_hyd_alph_FE2OG_OXY"/>
</dbReference>
<dbReference type="FunFam" id="2.60.120.620:FF:000027">
    <property type="entry name" value="Oxidoreductase, 2OG-Fe(II) oxygenase family family"/>
    <property type="match status" value="1"/>
</dbReference>
<dbReference type="GO" id="GO:0031418">
    <property type="term" value="F:L-ascorbic acid binding"/>
    <property type="evidence" value="ECO:0007669"/>
    <property type="project" value="InterPro"/>
</dbReference>
<feature type="compositionally biased region" description="Basic and acidic residues" evidence="6">
    <location>
        <begin position="1"/>
        <end position="12"/>
    </location>
</feature>
<comment type="cofactor">
    <cofactor evidence="1">
        <name>L-ascorbate</name>
        <dbReference type="ChEBI" id="CHEBI:38290"/>
    </cofactor>
</comment>
<organism evidence="9 10">
    <name type="scientific">Neohortaea acidophila</name>
    <dbReference type="NCBI Taxonomy" id="245834"/>
    <lineage>
        <taxon>Eukaryota</taxon>
        <taxon>Fungi</taxon>
        <taxon>Dikarya</taxon>
        <taxon>Ascomycota</taxon>
        <taxon>Pezizomycotina</taxon>
        <taxon>Dothideomycetes</taxon>
        <taxon>Dothideomycetidae</taxon>
        <taxon>Mycosphaerellales</taxon>
        <taxon>Teratosphaeriaceae</taxon>
        <taxon>Neohortaea</taxon>
    </lineage>
</organism>
<dbReference type="GO" id="GO:0004656">
    <property type="term" value="F:procollagen-proline 4-dioxygenase activity"/>
    <property type="evidence" value="ECO:0007669"/>
    <property type="project" value="TreeGrafter"/>
</dbReference>
<dbReference type="Pfam" id="PF13640">
    <property type="entry name" value="2OG-FeII_Oxy_3"/>
    <property type="match status" value="1"/>
</dbReference>
<evidence type="ECO:0000256" key="7">
    <source>
        <dbReference type="SAM" id="Phobius"/>
    </source>
</evidence>
<keyword evidence="3" id="KW-0223">Dioxygenase</keyword>
<dbReference type="GeneID" id="54473696"/>
<dbReference type="GO" id="GO:0005783">
    <property type="term" value="C:endoplasmic reticulum"/>
    <property type="evidence" value="ECO:0007669"/>
    <property type="project" value="TreeGrafter"/>
</dbReference>
<sequence>MEMKSHLKEKRSPLHPSSPSATLPLRTKHACNMSNNQPFRWRTIIEVAVISIVLYIIVGAPGLPFSIFKSTGDSEQNVPAARAKVESLVHPDPGLKCATHDFAVHLLDTKPLVVYIEGFLTNDEAQHLIDISANKWQASTVFNAGVETQDDSVRKSEKALIERDEVVQCVEQRALAFQGWPRDTYIERLWTQRYNTSGHYSYHYDWASGSKWSRRASTFMVYVGDECTGGGTHFPKLQMPTDERWCRFVECGGDGDEGVTFKAKKGNAVFWMNFDADGRGYEETIHAGMPVTSGTKVGLNIWSWYQRS</sequence>
<accession>A0A6A6Q4E5</accession>
<evidence type="ECO:0000256" key="5">
    <source>
        <dbReference type="ARBA" id="ARBA00023004"/>
    </source>
</evidence>
<feature type="transmembrane region" description="Helical" evidence="7">
    <location>
        <begin position="43"/>
        <end position="63"/>
    </location>
</feature>
<keyword evidence="7" id="KW-0472">Membrane</keyword>
<proteinExistence type="predicted"/>
<dbReference type="PANTHER" id="PTHR10869:SF246">
    <property type="entry name" value="TRANSMEMBRANE PROLYL 4-HYDROXYLASE"/>
    <property type="match status" value="1"/>
</dbReference>
<evidence type="ECO:0000256" key="1">
    <source>
        <dbReference type="ARBA" id="ARBA00001961"/>
    </source>
</evidence>
<dbReference type="Gene3D" id="2.60.120.620">
    <property type="entry name" value="q2cbj1_9rhob like domain"/>
    <property type="match status" value="1"/>
</dbReference>
<evidence type="ECO:0000256" key="2">
    <source>
        <dbReference type="ARBA" id="ARBA00022723"/>
    </source>
</evidence>
<reference evidence="9" key="1">
    <citation type="journal article" date="2020" name="Stud. Mycol.">
        <title>101 Dothideomycetes genomes: a test case for predicting lifestyles and emergence of pathogens.</title>
        <authorList>
            <person name="Haridas S."/>
            <person name="Albert R."/>
            <person name="Binder M."/>
            <person name="Bloem J."/>
            <person name="Labutti K."/>
            <person name="Salamov A."/>
            <person name="Andreopoulos B."/>
            <person name="Baker S."/>
            <person name="Barry K."/>
            <person name="Bills G."/>
            <person name="Bluhm B."/>
            <person name="Cannon C."/>
            <person name="Castanera R."/>
            <person name="Culley D."/>
            <person name="Daum C."/>
            <person name="Ezra D."/>
            <person name="Gonzalez J."/>
            <person name="Henrissat B."/>
            <person name="Kuo A."/>
            <person name="Liang C."/>
            <person name="Lipzen A."/>
            <person name="Lutzoni F."/>
            <person name="Magnuson J."/>
            <person name="Mondo S."/>
            <person name="Nolan M."/>
            <person name="Ohm R."/>
            <person name="Pangilinan J."/>
            <person name="Park H.-J."/>
            <person name="Ramirez L."/>
            <person name="Alfaro M."/>
            <person name="Sun H."/>
            <person name="Tritt A."/>
            <person name="Yoshinaga Y."/>
            <person name="Zwiers L.-H."/>
            <person name="Turgeon B."/>
            <person name="Goodwin S."/>
            <person name="Spatafora J."/>
            <person name="Crous P."/>
            <person name="Grigoriev I."/>
        </authorList>
    </citation>
    <scope>NUCLEOTIDE SEQUENCE</scope>
    <source>
        <strain evidence="9">CBS 113389</strain>
    </source>
</reference>
<dbReference type="Proteomes" id="UP000799767">
    <property type="component" value="Unassembled WGS sequence"/>
</dbReference>
<evidence type="ECO:0000256" key="6">
    <source>
        <dbReference type="SAM" id="MobiDB-lite"/>
    </source>
</evidence>
<gene>
    <name evidence="9" type="ORF">BDY17DRAFT_291646</name>
</gene>
<dbReference type="InterPro" id="IPR045054">
    <property type="entry name" value="P4HA-like"/>
</dbReference>
<evidence type="ECO:0000256" key="3">
    <source>
        <dbReference type="ARBA" id="ARBA00022964"/>
    </source>
</evidence>
<feature type="domain" description="Prolyl 4-hydroxylase alpha subunit" evidence="8">
    <location>
        <begin position="111"/>
        <end position="304"/>
    </location>
</feature>
<keyword evidence="10" id="KW-1185">Reference proteome</keyword>
<dbReference type="InterPro" id="IPR006620">
    <property type="entry name" value="Pro_4_hyd_alph"/>
</dbReference>
<keyword evidence="7" id="KW-0812">Transmembrane</keyword>
<evidence type="ECO:0000313" key="9">
    <source>
        <dbReference type="EMBL" id="KAF2486523.1"/>
    </source>
</evidence>
<keyword evidence="2" id="KW-0479">Metal-binding</keyword>
<feature type="region of interest" description="Disordered" evidence="6">
    <location>
        <begin position="1"/>
        <end position="25"/>
    </location>
</feature>